<keyword evidence="3" id="KW-1185">Reference proteome</keyword>
<accession>A0A553HIL0</accession>
<dbReference type="Pfam" id="PF08242">
    <property type="entry name" value="Methyltransf_12"/>
    <property type="match status" value="1"/>
</dbReference>
<dbReference type="AlphaFoldDB" id="A0A553HIL0"/>
<gene>
    <name evidence="2" type="ORF">FHL15_011324</name>
</gene>
<dbReference type="OrthoDB" id="329835at2759"/>
<dbReference type="Gene3D" id="3.40.50.150">
    <property type="entry name" value="Vaccinia Virus protein VP39"/>
    <property type="match status" value="1"/>
</dbReference>
<organism evidence="2 3">
    <name type="scientific">Xylaria flabelliformis</name>
    <dbReference type="NCBI Taxonomy" id="2512241"/>
    <lineage>
        <taxon>Eukaryota</taxon>
        <taxon>Fungi</taxon>
        <taxon>Dikarya</taxon>
        <taxon>Ascomycota</taxon>
        <taxon>Pezizomycotina</taxon>
        <taxon>Sordariomycetes</taxon>
        <taxon>Xylariomycetidae</taxon>
        <taxon>Xylariales</taxon>
        <taxon>Xylariaceae</taxon>
        <taxon>Xylaria</taxon>
    </lineage>
</organism>
<dbReference type="SUPFAM" id="SSF53335">
    <property type="entry name" value="S-adenosyl-L-methionine-dependent methyltransferases"/>
    <property type="match status" value="1"/>
</dbReference>
<sequence length="140" mass="15202">MTDFRDISYSVLGTEVDPRTQGYQPVYDVVVASRALHGTASISQTLRNCRKLLRPGGNVVLLEQTIINNVAPGLIGTLTGHWDDIPDGRANGPFASLETWDESLKGAGFSGAELVLDNYPRQNNMITTLVLTLMEGSNPQ</sequence>
<evidence type="ECO:0000313" key="3">
    <source>
        <dbReference type="Proteomes" id="UP000319160"/>
    </source>
</evidence>
<dbReference type="InterPro" id="IPR029063">
    <property type="entry name" value="SAM-dependent_MTases_sf"/>
</dbReference>
<evidence type="ECO:0000313" key="2">
    <source>
        <dbReference type="EMBL" id="TRX87786.1"/>
    </source>
</evidence>
<feature type="domain" description="Methyltransferase type 12" evidence="1">
    <location>
        <begin position="23"/>
        <end position="58"/>
    </location>
</feature>
<dbReference type="Proteomes" id="UP000319160">
    <property type="component" value="Unassembled WGS sequence"/>
</dbReference>
<dbReference type="STRING" id="2512241.A0A553HIL0"/>
<evidence type="ECO:0000259" key="1">
    <source>
        <dbReference type="Pfam" id="PF08242"/>
    </source>
</evidence>
<reference evidence="3" key="1">
    <citation type="submission" date="2019-06" db="EMBL/GenBank/DDBJ databases">
        <title>Draft genome sequence of the griseofulvin-producing fungus Xylaria cubensis strain G536.</title>
        <authorList>
            <person name="Mead M.E."/>
            <person name="Raja H.A."/>
            <person name="Steenwyk J.L."/>
            <person name="Knowles S.L."/>
            <person name="Oberlies N.H."/>
            <person name="Rokas A."/>
        </authorList>
    </citation>
    <scope>NUCLEOTIDE SEQUENCE [LARGE SCALE GENOMIC DNA]</scope>
    <source>
        <strain evidence="3">G536</strain>
    </source>
</reference>
<name>A0A553HIL0_9PEZI</name>
<protein>
    <recommendedName>
        <fullName evidence="1">Methyltransferase type 12 domain-containing protein</fullName>
    </recommendedName>
</protein>
<comment type="caution">
    <text evidence="2">The sequence shown here is derived from an EMBL/GenBank/DDBJ whole genome shotgun (WGS) entry which is preliminary data.</text>
</comment>
<dbReference type="EMBL" id="VFLP01000122">
    <property type="protein sequence ID" value="TRX87786.1"/>
    <property type="molecule type" value="Genomic_DNA"/>
</dbReference>
<dbReference type="InterPro" id="IPR013217">
    <property type="entry name" value="Methyltransf_12"/>
</dbReference>
<proteinExistence type="predicted"/>